<protein>
    <recommendedName>
        <fullName evidence="1">Gypsy retrotransposon integrase-like protein 1</fullName>
    </recommendedName>
</protein>
<feature type="region of interest" description="Disordered" evidence="2">
    <location>
        <begin position="521"/>
        <end position="543"/>
    </location>
</feature>
<dbReference type="Gene3D" id="1.10.340.70">
    <property type="match status" value="1"/>
</dbReference>
<evidence type="ECO:0000259" key="3">
    <source>
        <dbReference type="PROSITE" id="PS50994"/>
    </source>
</evidence>
<feature type="domain" description="Integrase catalytic" evidence="3">
    <location>
        <begin position="155"/>
        <end position="313"/>
    </location>
</feature>
<proteinExistence type="predicted"/>
<evidence type="ECO:0000256" key="1">
    <source>
        <dbReference type="ARBA" id="ARBA00039658"/>
    </source>
</evidence>
<dbReference type="AlphaFoldDB" id="A0A9Q1J5T8"/>
<dbReference type="Gene3D" id="3.30.420.10">
    <property type="entry name" value="Ribonuclease H-like superfamily/Ribonuclease H"/>
    <property type="match status" value="1"/>
</dbReference>
<dbReference type="PROSITE" id="PS50994">
    <property type="entry name" value="INTEGRASE"/>
    <property type="match status" value="1"/>
</dbReference>
<name>A0A9Q1J5T8_SYNKA</name>
<dbReference type="GO" id="GO:0003676">
    <property type="term" value="F:nucleic acid binding"/>
    <property type="evidence" value="ECO:0007669"/>
    <property type="project" value="InterPro"/>
</dbReference>
<dbReference type="PANTHER" id="PTHR37984">
    <property type="entry name" value="PROTEIN CBG26694"/>
    <property type="match status" value="1"/>
</dbReference>
<dbReference type="FunFam" id="1.10.340.70:FF:000001">
    <property type="entry name" value="Retrovirus-related Pol polyprotein from transposon gypsy-like Protein"/>
    <property type="match status" value="1"/>
</dbReference>
<dbReference type="SUPFAM" id="SSF53098">
    <property type="entry name" value="Ribonuclease H-like"/>
    <property type="match status" value="1"/>
</dbReference>
<dbReference type="Pfam" id="PF00665">
    <property type="entry name" value="rve"/>
    <property type="match status" value="1"/>
</dbReference>
<dbReference type="Pfam" id="PF22938">
    <property type="entry name" value="Integrase_p58_C"/>
    <property type="match status" value="1"/>
</dbReference>
<dbReference type="OrthoDB" id="441971at2759"/>
<dbReference type="Proteomes" id="UP001152622">
    <property type="component" value="Chromosome 3"/>
</dbReference>
<dbReference type="InterPro" id="IPR001584">
    <property type="entry name" value="Integrase_cat-core"/>
</dbReference>
<dbReference type="FunFam" id="3.30.420.10:FF:000032">
    <property type="entry name" value="Retrovirus-related Pol polyprotein from transposon 297-like Protein"/>
    <property type="match status" value="1"/>
</dbReference>
<gene>
    <name evidence="4" type="ORF">SKAU_G00087620</name>
</gene>
<organism evidence="4 5">
    <name type="scientific">Synaphobranchus kaupii</name>
    <name type="common">Kaup's arrowtooth eel</name>
    <dbReference type="NCBI Taxonomy" id="118154"/>
    <lineage>
        <taxon>Eukaryota</taxon>
        <taxon>Metazoa</taxon>
        <taxon>Chordata</taxon>
        <taxon>Craniata</taxon>
        <taxon>Vertebrata</taxon>
        <taxon>Euteleostomi</taxon>
        <taxon>Actinopterygii</taxon>
        <taxon>Neopterygii</taxon>
        <taxon>Teleostei</taxon>
        <taxon>Anguilliformes</taxon>
        <taxon>Synaphobranchidae</taxon>
        <taxon>Synaphobranchus</taxon>
    </lineage>
</organism>
<dbReference type="InterPro" id="IPR054465">
    <property type="entry name" value="Integrase_p58-like_C"/>
</dbReference>
<reference evidence="4" key="1">
    <citation type="journal article" date="2023" name="Science">
        <title>Genome structures resolve the early diversification of teleost fishes.</title>
        <authorList>
            <person name="Parey E."/>
            <person name="Louis A."/>
            <person name="Montfort J."/>
            <person name="Bouchez O."/>
            <person name="Roques C."/>
            <person name="Iampietro C."/>
            <person name="Lluch J."/>
            <person name="Castinel A."/>
            <person name="Donnadieu C."/>
            <person name="Desvignes T."/>
            <person name="Floi Bucao C."/>
            <person name="Jouanno E."/>
            <person name="Wen M."/>
            <person name="Mejri S."/>
            <person name="Dirks R."/>
            <person name="Jansen H."/>
            <person name="Henkel C."/>
            <person name="Chen W.J."/>
            <person name="Zahm M."/>
            <person name="Cabau C."/>
            <person name="Klopp C."/>
            <person name="Thompson A.W."/>
            <person name="Robinson-Rechavi M."/>
            <person name="Braasch I."/>
            <person name="Lecointre G."/>
            <person name="Bobe J."/>
            <person name="Postlethwait J.H."/>
            <person name="Berthelot C."/>
            <person name="Roest Crollius H."/>
            <person name="Guiguen Y."/>
        </authorList>
    </citation>
    <scope>NUCLEOTIDE SEQUENCE</scope>
    <source>
        <strain evidence="4">WJC10195</strain>
    </source>
</reference>
<evidence type="ECO:0000313" key="4">
    <source>
        <dbReference type="EMBL" id="KAJ8368734.1"/>
    </source>
</evidence>
<dbReference type="EMBL" id="JAINUF010000003">
    <property type="protein sequence ID" value="KAJ8368734.1"/>
    <property type="molecule type" value="Genomic_DNA"/>
</dbReference>
<dbReference type="InterPro" id="IPR036397">
    <property type="entry name" value="RNaseH_sf"/>
</dbReference>
<dbReference type="InterPro" id="IPR050951">
    <property type="entry name" value="Retrovirus_Pol_polyprotein"/>
</dbReference>
<dbReference type="GO" id="GO:0015074">
    <property type="term" value="P:DNA integration"/>
    <property type="evidence" value="ECO:0007669"/>
    <property type="project" value="InterPro"/>
</dbReference>
<evidence type="ECO:0000256" key="2">
    <source>
        <dbReference type="SAM" id="MobiDB-lite"/>
    </source>
</evidence>
<dbReference type="InterPro" id="IPR041588">
    <property type="entry name" value="Integrase_H2C2"/>
</dbReference>
<dbReference type="InterPro" id="IPR012337">
    <property type="entry name" value="RNaseH-like_sf"/>
</dbReference>
<dbReference type="Pfam" id="PF17921">
    <property type="entry name" value="Integrase_H2C2"/>
    <property type="match status" value="1"/>
</dbReference>
<accession>A0A9Q1J5T8</accession>
<keyword evidence="5" id="KW-1185">Reference proteome</keyword>
<dbReference type="PANTHER" id="PTHR37984:SF15">
    <property type="entry name" value="INTEGRASE CATALYTIC DOMAIN-CONTAINING PROTEIN"/>
    <property type="match status" value="1"/>
</dbReference>
<comment type="caution">
    <text evidence="4">The sequence shown here is derived from an EMBL/GenBank/DDBJ whole genome shotgun (WGS) entry which is preliminary data.</text>
</comment>
<evidence type="ECO:0000313" key="5">
    <source>
        <dbReference type="Proteomes" id="UP001152622"/>
    </source>
</evidence>
<sequence length="543" mass="62123">MKSGLQAAVNTPYLHGASFDQFRPVMWRTLREDYPTKIDPKSLKGEEVGDTVNPANYLHRQLKRWKLETGRNPEGDELMTTLFRTSIVEAMPPPLAHTHLLGAHLGVEKTLERIKTRFYWPRVKKAVEDYCRGCPDCQQVAPQPHLRSPLIPLPIISVPFSRIGMDLVGPLPRSSRGHQYILVVLDYATRYPEAIPLRTMATKGIARELMLLFSRVGLPEEILTDQGTPFMSRIMRDLCQLMKVTQLRTSVYHPQTDGLVDRFNQTLKKMLKKTMEADGRNWDQLLPFILFTIREVPQASTGFSPFELLYGRRPRGLLDLAKEAWEQQPSPHRTIVEHVEEVRERMATIWPIVREHMAEAQTAQARVYNRGVQPREFAPGDKVLVLVPTSECKFLAKWNGPYEVIEKVGTVNYRVRQPGRRPPTKVYHVNLLTKWVAREVLFSLTPPQVAVKTESVQVPMGEQLTPSQQQDLQDLVNRNRDVFSAEAGHTDLIQHQIVTEPGKRVKLRPYRIPEARREAIAAERSSRVHPNRIPETRAGTGPN</sequence>